<reference evidence="2" key="1">
    <citation type="submission" date="2016-10" db="EMBL/GenBank/DDBJ databases">
        <authorList>
            <person name="Varghese N."/>
            <person name="Submissions S."/>
        </authorList>
    </citation>
    <scope>NUCLEOTIDE SEQUENCE [LARGE SCALE GENOMIC DNA]</scope>
    <source>
        <strain evidence="2">DSM 27839</strain>
    </source>
</reference>
<dbReference type="RefSeq" id="WP_143030532.1">
    <property type="nucleotide sequence ID" value="NZ_FNNP01000001.1"/>
</dbReference>
<gene>
    <name evidence="1" type="ORF">SAMN05444358_1011739</name>
</gene>
<dbReference type="EMBL" id="FNNP01000001">
    <property type="protein sequence ID" value="SDW78072.1"/>
    <property type="molecule type" value="Genomic_DNA"/>
</dbReference>
<evidence type="ECO:0000313" key="2">
    <source>
        <dbReference type="Proteomes" id="UP000183400"/>
    </source>
</evidence>
<evidence type="ECO:0000313" key="1">
    <source>
        <dbReference type="EMBL" id="SDW78072.1"/>
    </source>
</evidence>
<accession>A0A1H2WBS7</accession>
<dbReference type="Proteomes" id="UP000183400">
    <property type="component" value="Unassembled WGS sequence"/>
</dbReference>
<dbReference type="AlphaFoldDB" id="A0A1H2WBS7"/>
<keyword evidence="2" id="KW-1185">Reference proteome</keyword>
<dbReference type="OrthoDB" id="424374at2"/>
<dbReference type="STRING" id="985054.SAMN05444358_1011739"/>
<sequence>MSTEPVSMGEDQFALKQMQKSLWEQKMRTPARILGTALLLGTFASVLVAQTSEEKKTPESVLFVQHAEKATLADNTLTLEGADKNVIVFADRPHRAAATIPVVELVKTWGEGADSFASDPPNAALVGETDDGEPVSLIVEIRNPVLSENSISYQYSIIEGDDQGAINNPYVVIDMSYLDQNIASTFATVSQAVGIPTPSSGLNWTTTD</sequence>
<protein>
    <submittedName>
        <fullName evidence="1">Uncharacterized protein</fullName>
    </submittedName>
</protein>
<organism evidence="1 2">
    <name type="scientific">Ruegeria halocynthiae</name>
    <dbReference type="NCBI Taxonomy" id="985054"/>
    <lineage>
        <taxon>Bacteria</taxon>
        <taxon>Pseudomonadati</taxon>
        <taxon>Pseudomonadota</taxon>
        <taxon>Alphaproteobacteria</taxon>
        <taxon>Rhodobacterales</taxon>
        <taxon>Roseobacteraceae</taxon>
        <taxon>Ruegeria</taxon>
    </lineage>
</organism>
<proteinExistence type="predicted"/>
<name>A0A1H2WBS7_9RHOB</name>